<gene>
    <name evidence="2" type="ORF">NDU88_006061</name>
</gene>
<keyword evidence="3" id="KW-1185">Reference proteome</keyword>
<dbReference type="Proteomes" id="UP001066276">
    <property type="component" value="Chromosome 11"/>
</dbReference>
<comment type="caution">
    <text evidence="2">The sequence shown here is derived from an EMBL/GenBank/DDBJ whole genome shotgun (WGS) entry which is preliminary data.</text>
</comment>
<feature type="region of interest" description="Disordered" evidence="1">
    <location>
        <begin position="77"/>
        <end position="114"/>
    </location>
</feature>
<feature type="region of interest" description="Disordered" evidence="1">
    <location>
        <begin position="23"/>
        <end position="59"/>
    </location>
</feature>
<dbReference type="AlphaFoldDB" id="A0AAV7LN71"/>
<dbReference type="EMBL" id="JANPWB010000015">
    <property type="protein sequence ID" value="KAJ1092951.1"/>
    <property type="molecule type" value="Genomic_DNA"/>
</dbReference>
<feature type="compositionally biased region" description="Basic residues" evidence="1">
    <location>
        <begin position="97"/>
        <end position="107"/>
    </location>
</feature>
<protein>
    <submittedName>
        <fullName evidence="2">Uncharacterized protein</fullName>
    </submittedName>
</protein>
<feature type="compositionally biased region" description="Basic and acidic residues" evidence="1">
    <location>
        <begin position="46"/>
        <end position="58"/>
    </location>
</feature>
<name>A0AAV7LN71_PLEWA</name>
<proteinExistence type="predicted"/>
<evidence type="ECO:0000313" key="2">
    <source>
        <dbReference type="EMBL" id="KAJ1092951.1"/>
    </source>
</evidence>
<reference evidence="2" key="1">
    <citation type="journal article" date="2022" name="bioRxiv">
        <title>Sequencing and chromosome-scale assembly of the giantPleurodeles waltlgenome.</title>
        <authorList>
            <person name="Brown T."/>
            <person name="Elewa A."/>
            <person name="Iarovenko S."/>
            <person name="Subramanian E."/>
            <person name="Araus A.J."/>
            <person name="Petzold A."/>
            <person name="Susuki M."/>
            <person name="Suzuki K.-i.T."/>
            <person name="Hayashi T."/>
            <person name="Toyoda A."/>
            <person name="Oliveira C."/>
            <person name="Osipova E."/>
            <person name="Leigh N.D."/>
            <person name="Simon A."/>
            <person name="Yun M.H."/>
        </authorList>
    </citation>
    <scope>NUCLEOTIDE SEQUENCE</scope>
    <source>
        <strain evidence="2">20211129_DDA</strain>
        <tissue evidence="2">Liver</tissue>
    </source>
</reference>
<evidence type="ECO:0000313" key="3">
    <source>
        <dbReference type="Proteomes" id="UP001066276"/>
    </source>
</evidence>
<sequence length="129" mass="14719">MVSPKVKHRSLRVSAGQRREWRWAAPGPRGIGEAPEELGPINLEPDQTKWPELDERPRRGVRSPRVLTFYTPELMPNDKSRERYLSGSPAKQYSQVRQHRGKGHMGRKASSNLNCKGLRTNKGDACLYL</sequence>
<evidence type="ECO:0000256" key="1">
    <source>
        <dbReference type="SAM" id="MobiDB-lite"/>
    </source>
</evidence>
<accession>A0AAV7LN71</accession>
<organism evidence="2 3">
    <name type="scientific">Pleurodeles waltl</name>
    <name type="common">Iberian ribbed newt</name>
    <dbReference type="NCBI Taxonomy" id="8319"/>
    <lineage>
        <taxon>Eukaryota</taxon>
        <taxon>Metazoa</taxon>
        <taxon>Chordata</taxon>
        <taxon>Craniata</taxon>
        <taxon>Vertebrata</taxon>
        <taxon>Euteleostomi</taxon>
        <taxon>Amphibia</taxon>
        <taxon>Batrachia</taxon>
        <taxon>Caudata</taxon>
        <taxon>Salamandroidea</taxon>
        <taxon>Salamandridae</taxon>
        <taxon>Pleurodelinae</taxon>
        <taxon>Pleurodeles</taxon>
    </lineage>
</organism>